<dbReference type="Gene3D" id="3.40.50.1820">
    <property type="entry name" value="alpha/beta hydrolase"/>
    <property type="match status" value="1"/>
</dbReference>
<dbReference type="InterPro" id="IPR002018">
    <property type="entry name" value="CarbesteraseB"/>
</dbReference>
<dbReference type="GO" id="GO:0005886">
    <property type="term" value="C:plasma membrane"/>
    <property type="evidence" value="ECO:0007669"/>
    <property type="project" value="TreeGrafter"/>
</dbReference>
<dbReference type="PANTHER" id="PTHR43918">
    <property type="entry name" value="ACETYLCHOLINESTERASE"/>
    <property type="match status" value="1"/>
</dbReference>
<organism evidence="6 7">
    <name type="scientific">Caerostris darwini</name>
    <dbReference type="NCBI Taxonomy" id="1538125"/>
    <lineage>
        <taxon>Eukaryota</taxon>
        <taxon>Metazoa</taxon>
        <taxon>Ecdysozoa</taxon>
        <taxon>Arthropoda</taxon>
        <taxon>Chelicerata</taxon>
        <taxon>Arachnida</taxon>
        <taxon>Araneae</taxon>
        <taxon>Araneomorphae</taxon>
        <taxon>Entelegynae</taxon>
        <taxon>Araneoidea</taxon>
        <taxon>Araneidae</taxon>
        <taxon>Caerostris</taxon>
    </lineage>
</organism>
<gene>
    <name evidence="6" type="ORF">CDAR_176421</name>
</gene>
<evidence type="ECO:0000256" key="4">
    <source>
        <dbReference type="ARBA" id="ARBA00023180"/>
    </source>
</evidence>
<comment type="similarity">
    <text evidence="1">Belongs to the type-B carboxylesterase/lipase family.</text>
</comment>
<keyword evidence="3" id="KW-0378">Hydrolase</keyword>
<dbReference type="InterPro" id="IPR019819">
    <property type="entry name" value="Carboxylesterase_B_CS"/>
</dbReference>
<feature type="domain" description="Carboxylesterase type B" evidence="5">
    <location>
        <begin position="71"/>
        <end position="382"/>
    </location>
</feature>
<dbReference type="Pfam" id="PF00135">
    <property type="entry name" value="COesterase"/>
    <property type="match status" value="1"/>
</dbReference>
<evidence type="ECO:0000313" key="6">
    <source>
        <dbReference type="EMBL" id="GIY83413.1"/>
    </source>
</evidence>
<dbReference type="EMBL" id="BPLQ01014824">
    <property type="protein sequence ID" value="GIY83413.1"/>
    <property type="molecule type" value="Genomic_DNA"/>
</dbReference>
<dbReference type="AlphaFoldDB" id="A0AAV4WM61"/>
<dbReference type="GO" id="GO:0005615">
    <property type="term" value="C:extracellular space"/>
    <property type="evidence" value="ECO:0007669"/>
    <property type="project" value="TreeGrafter"/>
</dbReference>
<dbReference type="PROSITE" id="PS00941">
    <property type="entry name" value="CARBOXYLESTERASE_B_2"/>
    <property type="match status" value="1"/>
</dbReference>
<reference evidence="6 7" key="1">
    <citation type="submission" date="2021-06" db="EMBL/GenBank/DDBJ databases">
        <title>Caerostris darwini draft genome.</title>
        <authorList>
            <person name="Kono N."/>
            <person name="Arakawa K."/>
        </authorList>
    </citation>
    <scope>NUCLEOTIDE SEQUENCE [LARGE SCALE GENOMIC DNA]</scope>
</reference>
<dbReference type="InterPro" id="IPR050654">
    <property type="entry name" value="AChE-related_enzymes"/>
</dbReference>
<evidence type="ECO:0000256" key="3">
    <source>
        <dbReference type="ARBA" id="ARBA00022801"/>
    </source>
</evidence>
<evidence type="ECO:0000313" key="7">
    <source>
        <dbReference type="Proteomes" id="UP001054837"/>
    </source>
</evidence>
<evidence type="ECO:0000256" key="2">
    <source>
        <dbReference type="ARBA" id="ARBA00022487"/>
    </source>
</evidence>
<dbReference type="Proteomes" id="UP001054837">
    <property type="component" value="Unassembled WGS sequence"/>
</dbReference>
<accession>A0AAV4WM61</accession>
<dbReference type="InterPro" id="IPR029058">
    <property type="entry name" value="AB_hydrolase_fold"/>
</dbReference>
<dbReference type="GO" id="GO:0019695">
    <property type="term" value="P:choline metabolic process"/>
    <property type="evidence" value="ECO:0007669"/>
    <property type="project" value="TreeGrafter"/>
</dbReference>
<evidence type="ECO:0000256" key="1">
    <source>
        <dbReference type="ARBA" id="ARBA00005964"/>
    </source>
</evidence>
<dbReference type="PANTHER" id="PTHR43918:SF4">
    <property type="entry name" value="CARBOXYLIC ESTER HYDROLASE"/>
    <property type="match status" value="1"/>
</dbReference>
<feature type="non-terminal residue" evidence="6">
    <location>
        <position position="384"/>
    </location>
</feature>
<comment type="caution">
    <text evidence="6">The sequence shown here is derived from an EMBL/GenBank/DDBJ whole genome shotgun (WGS) entry which is preliminary data.</text>
</comment>
<keyword evidence="7" id="KW-1185">Reference proteome</keyword>
<name>A0AAV4WM61_9ARAC</name>
<dbReference type="GO" id="GO:0006581">
    <property type="term" value="P:acetylcholine catabolic process"/>
    <property type="evidence" value="ECO:0007669"/>
    <property type="project" value="TreeGrafter"/>
</dbReference>
<dbReference type="GO" id="GO:0003990">
    <property type="term" value="F:acetylcholinesterase activity"/>
    <property type="evidence" value="ECO:0007669"/>
    <property type="project" value="TreeGrafter"/>
</dbReference>
<keyword evidence="4" id="KW-0325">Glycoprotein</keyword>
<dbReference type="SUPFAM" id="SSF53474">
    <property type="entry name" value="alpha/beta-Hydrolases"/>
    <property type="match status" value="1"/>
</dbReference>
<keyword evidence="2" id="KW-0719">Serine esterase</keyword>
<proteinExistence type="inferred from homology"/>
<sequence length="384" mass="42758">MRHLYKHHLESLRSQKSKFSLSIYCVLCYLCPPFSKYVQIRILFINFNWNRLVAGKLCKCDPIIRIGKKHQIIGQSVLFMNTEINEYLGIPYAKPPIGDLRFKKTKPLRPCPEVVNAKRLPPACPQYSEDPYPWYVNSSYQSEDCLYLNIWTPADASPENRKAVMYWIHGGAYKYGSISELYSGVPLAAFGNIIVVTVNYRLGPLGFLSLGTKDAPGNAGLWDVLEGLRWVNRNIVYFGGDELRITIAGESVGSSMVGFLAVSPLAKGLFARQIMQSGSPAEPTSTNSTRNILLAQKLAETVGCAGDNSTVQDDPEDVIQCLKDVDSDTLIEASYRLDPLSQLDFVPQQGDKLLPVNPSSAIFEGSFRCRQLLIGVTKDEGSRM</sequence>
<evidence type="ECO:0000259" key="5">
    <source>
        <dbReference type="Pfam" id="PF00135"/>
    </source>
</evidence>
<protein>
    <submittedName>
        <fullName evidence="6">Acetylcholinesterase-1</fullName>
    </submittedName>
</protein>